<dbReference type="GO" id="GO:0001046">
    <property type="term" value="F:core promoter sequence-specific DNA binding"/>
    <property type="evidence" value="ECO:0007669"/>
    <property type="project" value="TreeGrafter"/>
</dbReference>
<evidence type="ECO:0000256" key="10">
    <source>
        <dbReference type="ARBA" id="ARBA00029606"/>
    </source>
</evidence>
<protein>
    <recommendedName>
        <fullName evidence="3">snRNA-activating protein complex subunit 3</fullName>
    </recommendedName>
    <alternativeName>
        <fullName evidence="10">Small nuclear RNA-activating complex polypeptide 3</fullName>
    </alternativeName>
</protein>
<feature type="region of interest" description="Disordered" evidence="11">
    <location>
        <begin position="513"/>
        <end position="544"/>
    </location>
</feature>
<dbReference type="Pfam" id="PF12251">
    <property type="entry name" value="SNAPC3"/>
    <property type="match status" value="1"/>
</dbReference>
<dbReference type="InterPro" id="IPR019481">
    <property type="entry name" value="TFIIIC_triple_barrel"/>
</dbReference>
<evidence type="ECO:0000256" key="8">
    <source>
        <dbReference type="ARBA" id="ARBA00025193"/>
    </source>
</evidence>
<dbReference type="EMBL" id="JRES01001567">
    <property type="protein sequence ID" value="KNC21911.1"/>
    <property type="molecule type" value="Genomic_DNA"/>
</dbReference>
<evidence type="ECO:0000313" key="14">
    <source>
        <dbReference type="Proteomes" id="UP000037069"/>
    </source>
</evidence>
<dbReference type="Pfam" id="PF10419">
    <property type="entry name" value="TFIIIC_sub6"/>
    <property type="match status" value="1"/>
</dbReference>
<dbReference type="AlphaFoldDB" id="A0A0L0BPI3"/>
<keyword evidence="7" id="KW-0539">Nucleus</keyword>
<dbReference type="OMA" id="ENDEMAN"/>
<gene>
    <name evidence="13" type="ORF">FF38_12093</name>
</gene>
<dbReference type="GO" id="GO:0000978">
    <property type="term" value="F:RNA polymerase II cis-regulatory region sequence-specific DNA binding"/>
    <property type="evidence" value="ECO:0007669"/>
    <property type="project" value="TreeGrafter"/>
</dbReference>
<keyword evidence="14" id="KW-1185">Reference proteome</keyword>
<comment type="similarity">
    <text evidence="2">Belongs to the SNAPC3/SRD2 family.</text>
</comment>
<comment type="function">
    <text evidence="8">Part of the SNAPc complex required for the transcription of both RNA polymerase II and III small-nuclear RNA genes. Binds to the proximal sequence element (PSE), a non-TATA-box basal promoter element common to these 2 types of genes. Recruits TBP and BRF2 to the U6 snRNA TATA box.</text>
</comment>
<comment type="caution">
    <text evidence="13">The sequence shown here is derived from an EMBL/GenBank/DDBJ whole genome shotgun (WGS) entry which is preliminary data.</text>
</comment>
<dbReference type="PANTHER" id="PTHR13421:SF16">
    <property type="entry name" value="SNRNA-ACTIVATING PROTEIN COMPLEX SUBUNIT 3"/>
    <property type="match status" value="1"/>
</dbReference>
<dbReference type="GO" id="GO:0005634">
    <property type="term" value="C:nucleus"/>
    <property type="evidence" value="ECO:0007669"/>
    <property type="project" value="UniProtKB-SubCell"/>
</dbReference>
<evidence type="ECO:0000256" key="5">
    <source>
        <dbReference type="ARBA" id="ARBA00023125"/>
    </source>
</evidence>
<dbReference type="OrthoDB" id="46583at2759"/>
<dbReference type="GO" id="GO:0001006">
    <property type="term" value="F:RNA polymerase III type 3 promoter sequence-specific DNA binding"/>
    <property type="evidence" value="ECO:0007669"/>
    <property type="project" value="TreeGrafter"/>
</dbReference>
<accession>A0A0L0BPI3</accession>
<feature type="region of interest" description="Disordered" evidence="11">
    <location>
        <begin position="112"/>
        <end position="135"/>
    </location>
</feature>
<organism evidence="13 14">
    <name type="scientific">Lucilia cuprina</name>
    <name type="common">Green bottle fly</name>
    <name type="synonym">Australian sheep blowfly</name>
    <dbReference type="NCBI Taxonomy" id="7375"/>
    <lineage>
        <taxon>Eukaryota</taxon>
        <taxon>Metazoa</taxon>
        <taxon>Ecdysozoa</taxon>
        <taxon>Arthropoda</taxon>
        <taxon>Hexapoda</taxon>
        <taxon>Insecta</taxon>
        <taxon>Pterygota</taxon>
        <taxon>Neoptera</taxon>
        <taxon>Endopterygota</taxon>
        <taxon>Diptera</taxon>
        <taxon>Brachycera</taxon>
        <taxon>Muscomorpha</taxon>
        <taxon>Oestroidea</taxon>
        <taxon>Calliphoridae</taxon>
        <taxon>Luciliinae</taxon>
        <taxon>Lucilia</taxon>
    </lineage>
</organism>
<dbReference type="PANTHER" id="PTHR13421">
    <property type="entry name" value="SNRNA-ACTIVATING PROTEIN COMPLEX SUBUNIT 3"/>
    <property type="match status" value="1"/>
</dbReference>
<dbReference type="GO" id="GO:0003681">
    <property type="term" value="F:bent DNA binding"/>
    <property type="evidence" value="ECO:0007669"/>
    <property type="project" value="TreeGrafter"/>
</dbReference>
<evidence type="ECO:0000256" key="2">
    <source>
        <dbReference type="ARBA" id="ARBA00010410"/>
    </source>
</evidence>
<dbReference type="InterPro" id="IPR022042">
    <property type="entry name" value="snRNA-activating_su3"/>
</dbReference>
<name>A0A0L0BPI3_LUCCU</name>
<evidence type="ECO:0000256" key="6">
    <source>
        <dbReference type="ARBA" id="ARBA00023163"/>
    </source>
</evidence>
<evidence type="ECO:0000256" key="11">
    <source>
        <dbReference type="SAM" id="MobiDB-lite"/>
    </source>
</evidence>
<dbReference type="STRING" id="7375.A0A0L0BPI3"/>
<dbReference type="GO" id="GO:0019185">
    <property type="term" value="C:snRNA-activating protein complex"/>
    <property type="evidence" value="ECO:0007669"/>
    <property type="project" value="TreeGrafter"/>
</dbReference>
<evidence type="ECO:0000259" key="12">
    <source>
        <dbReference type="Pfam" id="PF10419"/>
    </source>
</evidence>
<sequence>MSDSEYEEEEFLVFADFKNQIFPEQLSDENSAIKIIGVESKNPVAEINGNIFKGTYDYAMGTEVFLEKDLDAPPPDPLYEQSCRQKYKVIGKTNKVINFQRIYVEKISEKKECEDEAEAEGGEASTDATTTANEDNLRLNITYEEAIKQFPNPYNLPPSDINIAEALQLSDDDEQFKTIEANCSLDHLKHPSDPRVADFVPGYSEIPRKTTANIDIKSVKLKTFELLIKHKQCKKPSAFQRSRECFTMMKLPAAAREATEPNILQPGEEMILYIRFYRPARATHIGRTLEKPVFSQEFACLGRNFLSELRDKVYCVCNNKRFFDVSEQPEEPLPTKDTDPGFFFITDTFYNDKRNPLNMDYSQTIRSWAKKAKGLNNLDFKVACLEETRFIDLTVSLGFPQLYMHHGNCEHVFVFSNIEIITNPSLQLLPSISNYPCVLTISRFNTQTCNICGKMNYVYVVLGSNRQLQDPAYLCKQCFISFHYVDGKKIGEFEAYRLNDEIQRPGVDDMEVYNGGEEVPQENLNDQIDHNNDDDSENSEEVDIIIKEEAICNTDDN</sequence>
<evidence type="ECO:0000313" key="13">
    <source>
        <dbReference type="EMBL" id="KNC21911.1"/>
    </source>
</evidence>
<proteinExistence type="inferred from homology"/>
<keyword evidence="5" id="KW-0238">DNA-binding</keyword>
<keyword evidence="6" id="KW-0804">Transcription</keyword>
<dbReference type="Gene3D" id="2.60.40.4370">
    <property type="match status" value="1"/>
</dbReference>
<reference evidence="13 14" key="1">
    <citation type="journal article" date="2015" name="Nat. Commun.">
        <title>Lucilia cuprina genome unlocks parasitic fly biology to underpin future interventions.</title>
        <authorList>
            <person name="Anstead C.A."/>
            <person name="Korhonen P.K."/>
            <person name="Young N.D."/>
            <person name="Hall R.S."/>
            <person name="Jex A.R."/>
            <person name="Murali S.C."/>
            <person name="Hughes D.S."/>
            <person name="Lee S.F."/>
            <person name="Perry T."/>
            <person name="Stroehlein A.J."/>
            <person name="Ansell B.R."/>
            <person name="Breugelmans B."/>
            <person name="Hofmann A."/>
            <person name="Qu J."/>
            <person name="Dugan S."/>
            <person name="Lee S.L."/>
            <person name="Chao H."/>
            <person name="Dinh H."/>
            <person name="Han Y."/>
            <person name="Doddapaneni H.V."/>
            <person name="Worley K.C."/>
            <person name="Muzny D.M."/>
            <person name="Ioannidis P."/>
            <person name="Waterhouse R.M."/>
            <person name="Zdobnov E.M."/>
            <person name="James P.J."/>
            <person name="Bagnall N.H."/>
            <person name="Kotze A.C."/>
            <person name="Gibbs R.A."/>
            <person name="Richards S."/>
            <person name="Batterham P."/>
            <person name="Gasser R.B."/>
        </authorList>
    </citation>
    <scope>NUCLEOTIDE SEQUENCE [LARGE SCALE GENOMIC DNA]</scope>
    <source>
        <strain evidence="13 14">LS</strain>
        <tissue evidence="13">Full body</tissue>
    </source>
</reference>
<feature type="compositionally biased region" description="Low complexity" evidence="11">
    <location>
        <begin position="122"/>
        <end position="132"/>
    </location>
</feature>
<feature type="domain" description="Transcription factor TFIIIC triple barrel" evidence="12">
    <location>
        <begin position="7"/>
        <end position="104"/>
    </location>
</feature>
<evidence type="ECO:0000256" key="7">
    <source>
        <dbReference type="ARBA" id="ARBA00023242"/>
    </source>
</evidence>
<evidence type="ECO:0000256" key="1">
    <source>
        <dbReference type="ARBA" id="ARBA00004123"/>
    </source>
</evidence>
<evidence type="ECO:0000256" key="9">
    <source>
        <dbReference type="ARBA" id="ARBA00025958"/>
    </source>
</evidence>
<dbReference type="Proteomes" id="UP000037069">
    <property type="component" value="Unassembled WGS sequence"/>
</dbReference>
<evidence type="ECO:0000256" key="4">
    <source>
        <dbReference type="ARBA" id="ARBA00023015"/>
    </source>
</evidence>
<feature type="compositionally biased region" description="Acidic residues" evidence="11">
    <location>
        <begin position="534"/>
        <end position="543"/>
    </location>
</feature>
<dbReference type="GO" id="GO:0042796">
    <property type="term" value="P:snRNA transcription by RNA polymerase III"/>
    <property type="evidence" value="ECO:0007669"/>
    <property type="project" value="TreeGrafter"/>
</dbReference>
<evidence type="ECO:0000256" key="3">
    <source>
        <dbReference type="ARBA" id="ARBA00013634"/>
    </source>
</evidence>
<dbReference type="GO" id="GO:0042795">
    <property type="term" value="P:snRNA transcription by RNA polymerase II"/>
    <property type="evidence" value="ECO:0007669"/>
    <property type="project" value="TreeGrafter"/>
</dbReference>
<comment type="subunit">
    <text evidence="9">Part of the SNAPc complex composed of 5 subunits: SNAPC1, SNAPC2, SNAPC3, SNAPC4 and SNAPC5. SNAPC3 interacts with SNAPC1.</text>
</comment>
<comment type="subcellular location">
    <subcellularLocation>
        <location evidence="1">Nucleus</location>
    </subcellularLocation>
</comment>
<keyword evidence="4" id="KW-0805">Transcription regulation</keyword>